<keyword evidence="2 3" id="KW-0479">Metal-binding</keyword>
<reference evidence="4" key="2">
    <citation type="journal article" date="2021" name="Microorganisms">
        <title>Bacterial Dimethylsulfoniopropionate Biosynthesis in the East China Sea.</title>
        <authorList>
            <person name="Liu J."/>
            <person name="Zhang Y."/>
            <person name="Liu J."/>
            <person name="Zhong H."/>
            <person name="Williams B.T."/>
            <person name="Zheng Y."/>
            <person name="Curson A.R.J."/>
            <person name="Sun C."/>
            <person name="Sun H."/>
            <person name="Song D."/>
            <person name="Wagner Mackenzie B."/>
            <person name="Bermejo Martinez A."/>
            <person name="Todd J.D."/>
            <person name="Zhang X.H."/>
        </authorList>
    </citation>
    <scope>NUCLEOTIDE SEQUENCE</scope>
    <source>
        <strain evidence="4">AESS21</strain>
    </source>
</reference>
<protein>
    <submittedName>
        <fullName evidence="4">Damage-inducible protein DinB</fullName>
    </submittedName>
</protein>
<sequence length="172" mass="20090">MRAFVRMMTEYNRWANDRLFADCRTVDPVEMNRDFKAEYSSIHGTLDHILLVDRLWLARFANLPDPFTSYQDMVTEDFDELAEQRAYTDEDLTLFSDSVTEAQLAKDIQFSTIRDPQQLAQPLGSAMVHLFHHQSQYRAQVQVFLHMLGARSQILDLLHFQCQTRLGVISFP</sequence>
<evidence type="ECO:0000256" key="2">
    <source>
        <dbReference type="ARBA" id="ARBA00022723"/>
    </source>
</evidence>
<dbReference type="GO" id="GO:0046872">
    <property type="term" value="F:metal ion binding"/>
    <property type="evidence" value="ECO:0007669"/>
    <property type="project" value="UniProtKB-KW"/>
</dbReference>
<feature type="binding site" evidence="3">
    <location>
        <position position="133"/>
    </location>
    <ligand>
        <name>a divalent metal cation</name>
        <dbReference type="ChEBI" id="CHEBI:60240"/>
    </ligand>
</feature>
<feature type="binding site" evidence="3">
    <location>
        <position position="129"/>
    </location>
    <ligand>
        <name>a divalent metal cation</name>
        <dbReference type="ChEBI" id="CHEBI:60240"/>
    </ligand>
</feature>
<organism evidence="4 5">
    <name type="scientific">Roseibium polysiphoniae</name>
    <dbReference type="NCBI Taxonomy" id="2571221"/>
    <lineage>
        <taxon>Bacteria</taxon>
        <taxon>Pseudomonadati</taxon>
        <taxon>Pseudomonadota</taxon>
        <taxon>Alphaproteobacteria</taxon>
        <taxon>Hyphomicrobiales</taxon>
        <taxon>Stappiaceae</taxon>
        <taxon>Roseibium</taxon>
    </lineage>
</organism>
<name>A0A944CB04_9HYPH</name>
<gene>
    <name evidence="4" type="ORF">DYI23_02985</name>
</gene>
<dbReference type="InterPro" id="IPR034660">
    <property type="entry name" value="DinB/YfiT-like"/>
</dbReference>
<dbReference type="InterPro" id="IPR007837">
    <property type="entry name" value="DinB"/>
</dbReference>
<evidence type="ECO:0000256" key="1">
    <source>
        <dbReference type="ARBA" id="ARBA00008635"/>
    </source>
</evidence>
<evidence type="ECO:0000313" key="5">
    <source>
        <dbReference type="Proteomes" id="UP000705379"/>
    </source>
</evidence>
<evidence type="ECO:0000256" key="3">
    <source>
        <dbReference type="PIRSR" id="PIRSR607837-1"/>
    </source>
</evidence>
<dbReference type="PANTHER" id="PTHR37302">
    <property type="entry name" value="SLR1116 PROTEIN"/>
    <property type="match status" value="1"/>
</dbReference>
<feature type="binding site" evidence="3">
    <location>
        <position position="48"/>
    </location>
    <ligand>
        <name>a divalent metal cation</name>
        <dbReference type="ChEBI" id="CHEBI:60240"/>
    </ligand>
</feature>
<dbReference type="Proteomes" id="UP000705379">
    <property type="component" value="Unassembled WGS sequence"/>
</dbReference>
<dbReference type="Gene3D" id="1.20.120.450">
    <property type="entry name" value="dinb family like domain"/>
    <property type="match status" value="1"/>
</dbReference>
<reference evidence="4" key="1">
    <citation type="submission" date="2018-08" db="EMBL/GenBank/DDBJ databases">
        <authorList>
            <person name="Jin W."/>
            <person name="Wang H."/>
            <person name="Yang Y."/>
            <person name="Li M."/>
            <person name="Liu J."/>
        </authorList>
    </citation>
    <scope>NUCLEOTIDE SEQUENCE</scope>
    <source>
        <strain evidence="4">AESS21</strain>
    </source>
</reference>
<accession>A0A944CB04</accession>
<comment type="similarity">
    <text evidence="1">Belongs to the DinB family.</text>
</comment>
<dbReference type="AlphaFoldDB" id="A0A944CB04"/>
<dbReference type="RefSeq" id="WP_213214837.1">
    <property type="nucleotide sequence ID" value="NZ_QTKU01000001.1"/>
</dbReference>
<comment type="caution">
    <text evidence="4">The sequence shown here is derived from an EMBL/GenBank/DDBJ whole genome shotgun (WGS) entry which is preliminary data.</text>
</comment>
<dbReference type="EMBL" id="QTKU01000001">
    <property type="protein sequence ID" value="MBS8259175.1"/>
    <property type="molecule type" value="Genomic_DNA"/>
</dbReference>
<proteinExistence type="inferred from homology"/>
<evidence type="ECO:0000313" key="4">
    <source>
        <dbReference type="EMBL" id="MBS8259175.1"/>
    </source>
</evidence>
<dbReference type="SUPFAM" id="SSF109854">
    <property type="entry name" value="DinB/YfiT-like putative metalloenzymes"/>
    <property type="match status" value="1"/>
</dbReference>
<dbReference type="PANTHER" id="PTHR37302:SF1">
    <property type="entry name" value="PROTEIN DINB"/>
    <property type="match status" value="1"/>
</dbReference>
<dbReference type="Pfam" id="PF05163">
    <property type="entry name" value="DinB"/>
    <property type="match status" value="1"/>
</dbReference>